<dbReference type="InterPro" id="IPR019519">
    <property type="entry name" value="Elp5"/>
</dbReference>
<dbReference type="OrthoDB" id="166907at2759"/>
<evidence type="ECO:0000256" key="3">
    <source>
        <dbReference type="ARBA" id="ARBA00005043"/>
    </source>
</evidence>
<dbReference type="PANTHER" id="PTHR15641">
    <property type="entry name" value="ELONGATOR COMPLEX PROTEIN 5"/>
    <property type="match status" value="1"/>
</dbReference>
<dbReference type="EMBL" id="ML977507">
    <property type="protein sequence ID" value="KAF2129098.1"/>
    <property type="molecule type" value="Genomic_DNA"/>
</dbReference>
<comment type="pathway">
    <text evidence="3">tRNA modification; 5-methoxycarbonylmethyl-2-thiouridine-tRNA biosynthesis.</text>
</comment>
<gene>
    <name evidence="9" type="ORF">P153DRAFT_397285</name>
</gene>
<keyword evidence="10" id="KW-1185">Reference proteome</keyword>
<evidence type="ECO:0000256" key="7">
    <source>
        <dbReference type="ARBA" id="ARBA00022694"/>
    </source>
</evidence>
<comment type="similarity">
    <text evidence="4">Belongs to the ELP5 family.</text>
</comment>
<comment type="subcellular location">
    <subcellularLocation>
        <location evidence="2">Cytoplasm</location>
    </subcellularLocation>
    <subcellularLocation>
        <location evidence="1">Nucleus</location>
    </subcellularLocation>
</comment>
<keyword evidence="6" id="KW-0963">Cytoplasm</keyword>
<reference evidence="9" key="1">
    <citation type="journal article" date="2020" name="Stud. Mycol.">
        <title>101 Dothideomycetes genomes: a test case for predicting lifestyles and emergence of pathogens.</title>
        <authorList>
            <person name="Haridas S."/>
            <person name="Albert R."/>
            <person name="Binder M."/>
            <person name="Bloem J."/>
            <person name="Labutti K."/>
            <person name="Salamov A."/>
            <person name="Andreopoulos B."/>
            <person name="Baker S."/>
            <person name="Barry K."/>
            <person name="Bills G."/>
            <person name="Bluhm B."/>
            <person name="Cannon C."/>
            <person name="Castanera R."/>
            <person name="Culley D."/>
            <person name="Daum C."/>
            <person name="Ezra D."/>
            <person name="Gonzalez J."/>
            <person name="Henrissat B."/>
            <person name="Kuo A."/>
            <person name="Liang C."/>
            <person name="Lipzen A."/>
            <person name="Lutzoni F."/>
            <person name="Magnuson J."/>
            <person name="Mondo S."/>
            <person name="Nolan M."/>
            <person name="Ohm R."/>
            <person name="Pangilinan J."/>
            <person name="Park H.-J."/>
            <person name="Ramirez L."/>
            <person name="Alfaro M."/>
            <person name="Sun H."/>
            <person name="Tritt A."/>
            <person name="Yoshinaga Y."/>
            <person name="Zwiers L.-H."/>
            <person name="Turgeon B."/>
            <person name="Goodwin S."/>
            <person name="Spatafora J."/>
            <person name="Crous P."/>
            <person name="Grigoriev I."/>
        </authorList>
    </citation>
    <scope>NUCLEOTIDE SEQUENCE</scope>
    <source>
        <strain evidence="9">CBS 119687</strain>
    </source>
</reference>
<dbReference type="GO" id="GO:0005634">
    <property type="term" value="C:nucleus"/>
    <property type="evidence" value="ECO:0007669"/>
    <property type="project" value="UniProtKB-SubCell"/>
</dbReference>
<dbReference type="InterPro" id="IPR027417">
    <property type="entry name" value="P-loop_NTPase"/>
</dbReference>
<evidence type="ECO:0000313" key="10">
    <source>
        <dbReference type="Proteomes" id="UP000799771"/>
    </source>
</evidence>
<accession>A0A6A6ADS7</accession>
<protein>
    <recommendedName>
        <fullName evidence="5">Elongator complex protein 5</fullName>
    </recommendedName>
</protein>
<sequence length="429" mass="47870">MYRHEYNFSNVDWDAVLKTPELLQHLIPEDGRLPDWLVDLREQRLTAPSKQTTVKTAKIRASNCNRWIKTNNHHTGGVRKRKPEAPLPTFIMARPASLAQYQRHSAHLMSRVLNIRANASPFTLVLDDLNQRGMPLVGELIRRGLSRNVNVVVVSFEATRFHPAVQNIAAYSDDSGEQILQDVRKAMNKAKESLVIVDSLYELLNDKNVDMGALFNLVAMEFASTLVGVYHQDMLPTQDAQTAYAPQPLDLLKYMATTVITCKSFAHVLAAKAAKERSLPEPTHGLLQGAEGIVQCLDANDHRGIVLEAEFRRKSGRPESETYSLRAARPSDYNVPLPGLAFGTLRQEFVVLLDQVPAYGNKEVIGLVNAAANEMESTFNLGLTDKQKQAREGVVLPYFDAQKGEGGEGGRILYDMGSEDDFDEEEDEI</sequence>
<evidence type="ECO:0000256" key="4">
    <source>
        <dbReference type="ARBA" id="ARBA00009567"/>
    </source>
</evidence>
<evidence type="ECO:0000256" key="1">
    <source>
        <dbReference type="ARBA" id="ARBA00004123"/>
    </source>
</evidence>
<evidence type="ECO:0000256" key="2">
    <source>
        <dbReference type="ARBA" id="ARBA00004496"/>
    </source>
</evidence>
<dbReference type="GO" id="GO:0002098">
    <property type="term" value="P:tRNA wobble uridine modification"/>
    <property type="evidence" value="ECO:0007669"/>
    <property type="project" value="InterPro"/>
</dbReference>
<evidence type="ECO:0000313" key="9">
    <source>
        <dbReference type="EMBL" id="KAF2129098.1"/>
    </source>
</evidence>
<dbReference type="Gene3D" id="3.40.50.300">
    <property type="entry name" value="P-loop containing nucleotide triphosphate hydrolases"/>
    <property type="match status" value="1"/>
</dbReference>
<dbReference type="CDD" id="cd19496">
    <property type="entry name" value="Elp5"/>
    <property type="match status" value="1"/>
</dbReference>
<evidence type="ECO:0000256" key="8">
    <source>
        <dbReference type="ARBA" id="ARBA00023242"/>
    </source>
</evidence>
<dbReference type="GO" id="GO:0005829">
    <property type="term" value="C:cytosol"/>
    <property type="evidence" value="ECO:0007669"/>
    <property type="project" value="TreeGrafter"/>
</dbReference>
<dbReference type="PANTHER" id="PTHR15641:SF1">
    <property type="entry name" value="ELONGATOR COMPLEX PROTEIN 5"/>
    <property type="match status" value="1"/>
</dbReference>
<dbReference type="RefSeq" id="XP_033523487.1">
    <property type="nucleotide sequence ID" value="XM_033671547.1"/>
</dbReference>
<evidence type="ECO:0000256" key="6">
    <source>
        <dbReference type="ARBA" id="ARBA00022490"/>
    </source>
</evidence>
<evidence type="ECO:0000256" key="5">
    <source>
        <dbReference type="ARBA" id="ARBA00020264"/>
    </source>
</evidence>
<dbReference type="GeneID" id="54411979"/>
<proteinExistence type="inferred from homology"/>
<dbReference type="GO" id="GO:0000049">
    <property type="term" value="F:tRNA binding"/>
    <property type="evidence" value="ECO:0007669"/>
    <property type="project" value="TreeGrafter"/>
</dbReference>
<keyword evidence="8" id="KW-0539">Nucleus</keyword>
<dbReference type="GO" id="GO:0033588">
    <property type="term" value="C:elongator holoenzyme complex"/>
    <property type="evidence" value="ECO:0007669"/>
    <property type="project" value="InterPro"/>
</dbReference>
<dbReference type="Pfam" id="PF10483">
    <property type="entry name" value="Elong_Iki1"/>
    <property type="match status" value="1"/>
</dbReference>
<keyword evidence="7" id="KW-0819">tRNA processing</keyword>
<dbReference type="UniPathway" id="UPA00988"/>
<dbReference type="Proteomes" id="UP000799771">
    <property type="component" value="Unassembled WGS sequence"/>
</dbReference>
<dbReference type="AlphaFoldDB" id="A0A6A6ADS7"/>
<organism evidence="9 10">
    <name type="scientific">Dothidotthia symphoricarpi CBS 119687</name>
    <dbReference type="NCBI Taxonomy" id="1392245"/>
    <lineage>
        <taxon>Eukaryota</taxon>
        <taxon>Fungi</taxon>
        <taxon>Dikarya</taxon>
        <taxon>Ascomycota</taxon>
        <taxon>Pezizomycotina</taxon>
        <taxon>Dothideomycetes</taxon>
        <taxon>Pleosporomycetidae</taxon>
        <taxon>Pleosporales</taxon>
        <taxon>Dothidotthiaceae</taxon>
        <taxon>Dothidotthia</taxon>
    </lineage>
</organism>
<name>A0A6A6ADS7_9PLEO</name>